<dbReference type="Gene3D" id="1.10.287.130">
    <property type="match status" value="1"/>
</dbReference>
<dbReference type="SUPFAM" id="SSF52172">
    <property type="entry name" value="CheY-like"/>
    <property type="match status" value="1"/>
</dbReference>
<comment type="caution">
    <text evidence="9">The sequence shown here is derived from an EMBL/GenBank/DDBJ whole genome shotgun (WGS) entry which is preliminary data.</text>
</comment>
<evidence type="ECO:0000259" key="7">
    <source>
        <dbReference type="PROSITE" id="PS50112"/>
    </source>
</evidence>
<feature type="domain" description="Response regulatory" evidence="6">
    <location>
        <begin position="750"/>
        <end position="864"/>
    </location>
</feature>
<feature type="domain" description="PAS" evidence="7">
    <location>
        <begin position="388"/>
        <end position="443"/>
    </location>
</feature>
<dbReference type="PANTHER" id="PTHR43065">
    <property type="entry name" value="SENSOR HISTIDINE KINASE"/>
    <property type="match status" value="1"/>
</dbReference>
<dbReference type="InterPro" id="IPR011006">
    <property type="entry name" value="CheY-like_superfamily"/>
</dbReference>
<dbReference type="InterPro" id="IPR000700">
    <property type="entry name" value="PAS-assoc_C"/>
</dbReference>
<dbReference type="Pfam" id="PF08447">
    <property type="entry name" value="PAS_3"/>
    <property type="match status" value="1"/>
</dbReference>
<evidence type="ECO:0000259" key="6">
    <source>
        <dbReference type="PROSITE" id="PS50110"/>
    </source>
</evidence>
<dbReference type="AlphaFoldDB" id="A0A0B4CB58"/>
<dbReference type="PROSITE" id="PS50113">
    <property type="entry name" value="PAC"/>
    <property type="match status" value="2"/>
</dbReference>
<feature type="domain" description="PAS" evidence="7">
    <location>
        <begin position="28"/>
        <end position="50"/>
    </location>
</feature>
<dbReference type="Proteomes" id="UP000031166">
    <property type="component" value="Unassembled WGS sequence"/>
</dbReference>
<feature type="modified residue" description="4-aspartylphosphate" evidence="4">
    <location>
        <position position="799"/>
    </location>
</feature>
<dbReference type="Pfam" id="PF08448">
    <property type="entry name" value="PAS_4"/>
    <property type="match status" value="1"/>
</dbReference>
<evidence type="ECO:0000259" key="8">
    <source>
        <dbReference type="PROSITE" id="PS50113"/>
    </source>
</evidence>
<organism evidence="9 10">
    <name type="scientific">Brevundimonas nasdae</name>
    <dbReference type="NCBI Taxonomy" id="172043"/>
    <lineage>
        <taxon>Bacteria</taxon>
        <taxon>Pseudomonadati</taxon>
        <taxon>Pseudomonadota</taxon>
        <taxon>Alphaproteobacteria</taxon>
        <taxon>Caulobacterales</taxon>
        <taxon>Caulobacteraceae</taxon>
        <taxon>Brevundimonas</taxon>
    </lineage>
</organism>
<dbReference type="SMART" id="SM00086">
    <property type="entry name" value="PAC"/>
    <property type="match status" value="4"/>
</dbReference>
<dbReference type="PROSITE" id="PS50109">
    <property type="entry name" value="HIS_KIN"/>
    <property type="match status" value="1"/>
</dbReference>
<feature type="domain" description="PAC" evidence="8">
    <location>
        <begin position="308"/>
        <end position="361"/>
    </location>
</feature>
<proteinExistence type="predicted"/>
<evidence type="ECO:0000256" key="4">
    <source>
        <dbReference type="PROSITE-ProRule" id="PRU00169"/>
    </source>
</evidence>
<accession>A0A0B4CB58</accession>
<dbReference type="GO" id="GO:0000155">
    <property type="term" value="F:phosphorelay sensor kinase activity"/>
    <property type="evidence" value="ECO:0007669"/>
    <property type="project" value="InterPro"/>
</dbReference>
<dbReference type="InterPro" id="IPR004358">
    <property type="entry name" value="Sig_transdc_His_kin-like_C"/>
</dbReference>
<dbReference type="InterPro" id="IPR001610">
    <property type="entry name" value="PAC"/>
</dbReference>
<dbReference type="PRINTS" id="PR00344">
    <property type="entry name" value="BCTRLSENSOR"/>
</dbReference>
<dbReference type="Pfam" id="PF00512">
    <property type="entry name" value="HisKA"/>
    <property type="match status" value="1"/>
</dbReference>
<dbReference type="SMART" id="SM00091">
    <property type="entry name" value="PAS"/>
    <property type="match status" value="2"/>
</dbReference>
<dbReference type="Gene3D" id="3.30.565.10">
    <property type="entry name" value="Histidine kinase-like ATPase, C-terminal domain"/>
    <property type="match status" value="1"/>
</dbReference>
<dbReference type="SUPFAM" id="SSF55874">
    <property type="entry name" value="ATPase domain of HSP90 chaperone/DNA topoisomerase II/histidine kinase"/>
    <property type="match status" value="1"/>
</dbReference>
<dbReference type="InterPro" id="IPR000014">
    <property type="entry name" value="PAS"/>
</dbReference>
<protein>
    <recommendedName>
        <fullName evidence="2">histidine kinase</fullName>
        <ecNumber evidence="2">2.7.13.3</ecNumber>
    </recommendedName>
</protein>
<comment type="catalytic activity">
    <reaction evidence="1">
        <text>ATP + protein L-histidine = ADP + protein N-phospho-L-histidine.</text>
        <dbReference type="EC" id="2.7.13.3"/>
    </reaction>
</comment>
<dbReference type="EC" id="2.7.13.3" evidence="2"/>
<evidence type="ECO:0000313" key="10">
    <source>
        <dbReference type="Proteomes" id="UP000031166"/>
    </source>
</evidence>
<feature type="domain" description="Histidine kinase" evidence="5">
    <location>
        <begin position="504"/>
        <end position="729"/>
    </location>
</feature>
<dbReference type="InterPro" id="IPR036890">
    <property type="entry name" value="HATPase_C_sf"/>
</dbReference>
<evidence type="ECO:0000256" key="1">
    <source>
        <dbReference type="ARBA" id="ARBA00000085"/>
    </source>
</evidence>
<dbReference type="CDD" id="cd00082">
    <property type="entry name" value="HisKA"/>
    <property type="match status" value="1"/>
</dbReference>
<dbReference type="SUPFAM" id="SSF47384">
    <property type="entry name" value="Homodimeric domain of signal transducing histidine kinase"/>
    <property type="match status" value="1"/>
</dbReference>
<gene>
    <name evidence="9" type="ORF">RM53_08390</name>
</gene>
<dbReference type="Gene3D" id="3.40.50.2300">
    <property type="match status" value="1"/>
</dbReference>
<dbReference type="InterPro" id="IPR001789">
    <property type="entry name" value="Sig_transdc_resp-reg_receiver"/>
</dbReference>
<dbReference type="Pfam" id="PF02518">
    <property type="entry name" value="HATPase_c"/>
    <property type="match status" value="1"/>
</dbReference>
<dbReference type="InterPro" id="IPR005467">
    <property type="entry name" value="His_kinase_dom"/>
</dbReference>
<evidence type="ECO:0000313" key="9">
    <source>
        <dbReference type="EMBL" id="KIC58454.1"/>
    </source>
</evidence>
<dbReference type="NCBIfam" id="TIGR00229">
    <property type="entry name" value="sensory_box"/>
    <property type="match status" value="2"/>
</dbReference>
<dbReference type="SMART" id="SM00388">
    <property type="entry name" value="HisKA"/>
    <property type="match status" value="1"/>
</dbReference>
<evidence type="ECO:0000256" key="3">
    <source>
        <dbReference type="ARBA" id="ARBA00022553"/>
    </source>
</evidence>
<dbReference type="SMART" id="SM00448">
    <property type="entry name" value="REC"/>
    <property type="match status" value="1"/>
</dbReference>
<dbReference type="InterPro" id="IPR003594">
    <property type="entry name" value="HATPase_dom"/>
</dbReference>
<dbReference type="InterPro" id="IPR003661">
    <property type="entry name" value="HisK_dim/P_dom"/>
</dbReference>
<dbReference type="Gene3D" id="2.10.70.100">
    <property type="match status" value="1"/>
</dbReference>
<dbReference type="Gene3D" id="3.30.450.20">
    <property type="entry name" value="PAS domain"/>
    <property type="match status" value="4"/>
</dbReference>
<dbReference type="InterPro" id="IPR013655">
    <property type="entry name" value="PAS_fold_3"/>
</dbReference>
<dbReference type="EMBL" id="JWSY01000011">
    <property type="protein sequence ID" value="KIC58454.1"/>
    <property type="molecule type" value="Genomic_DNA"/>
</dbReference>
<dbReference type="PROSITE" id="PS50110">
    <property type="entry name" value="RESPONSE_REGULATORY"/>
    <property type="match status" value="1"/>
</dbReference>
<reference evidence="9 10" key="1">
    <citation type="submission" date="2014-12" db="EMBL/GenBank/DDBJ databases">
        <title>Genome sequencing of Brevundimonas nasdae TPW30.</title>
        <authorList>
            <person name="Tan P.W."/>
            <person name="Chan K.-G."/>
        </authorList>
    </citation>
    <scope>NUCLEOTIDE SEQUENCE [LARGE SCALE GENOMIC DNA]</scope>
    <source>
        <strain evidence="9 10">TPW30</strain>
    </source>
</reference>
<feature type="domain" description="PAC" evidence="8">
    <location>
        <begin position="189"/>
        <end position="243"/>
    </location>
</feature>
<dbReference type="STRING" id="172043.RM53_08390"/>
<dbReference type="InterPro" id="IPR036097">
    <property type="entry name" value="HisK_dim/P_sf"/>
</dbReference>
<dbReference type="CDD" id="cd00130">
    <property type="entry name" value="PAS"/>
    <property type="match status" value="3"/>
</dbReference>
<dbReference type="Pfam" id="PF13426">
    <property type="entry name" value="PAS_9"/>
    <property type="match status" value="1"/>
</dbReference>
<dbReference type="PROSITE" id="PS50112">
    <property type="entry name" value="PAS"/>
    <property type="match status" value="2"/>
</dbReference>
<dbReference type="SMART" id="SM00387">
    <property type="entry name" value="HATPase_c"/>
    <property type="match status" value="1"/>
</dbReference>
<dbReference type="SUPFAM" id="SSF55785">
    <property type="entry name" value="PYP-like sensor domain (PAS domain)"/>
    <property type="match status" value="4"/>
</dbReference>
<dbReference type="PANTHER" id="PTHR43065:SF42">
    <property type="entry name" value="TWO-COMPONENT SENSOR PPRA"/>
    <property type="match status" value="1"/>
</dbReference>
<evidence type="ECO:0000259" key="5">
    <source>
        <dbReference type="PROSITE" id="PS50109"/>
    </source>
</evidence>
<name>A0A0B4CB58_9CAUL</name>
<evidence type="ECO:0000256" key="2">
    <source>
        <dbReference type="ARBA" id="ARBA00012438"/>
    </source>
</evidence>
<dbReference type="InterPro" id="IPR013656">
    <property type="entry name" value="PAS_4"/>
</dbReference>
<dbReference type="InterPro" id="IPR035965">
    <property type="entry name" value="PAS-like_dom_sf"/>
</dbReference>
<dbReference type="Pfam" id="PF00072">
    <property type="entry name" value="Response_reg"/>
    <property type="match status" value="1"/>
</dbReference>
<keyword evidence="3 4" id="KW-0597">Phosphoprotein</keyword>
<sequence length="867" mass="93804">MMGPTFGALTRIGAPLTVADAGLPDTPIILANAAFSQLTGYSARETIGRNCRFLQGAQTDDDAVRRMREAISTGQDCVVDLLNVRKDGSLFWNRVSLTLIEGEGARYILGSQADVTSEHGRDRVSGAGGVWEWDIPAGRLYADARFAEIYGLDARDAFVGVPTSAFFGSVYAEDRLRVRVAVAGVLHGAEVFSKTYRVVRDTSLVWVSARGRLELDEDGQPARFSGVLTDISDQMRLEQQLRVAQTAGGVGSFEYISGFGTADVSAQFCRLLGFDATDTLSIRAINAVVGAGGAPIIAAGDLPQSLSPYKEFRIRRVDTGEERWVARRGELTPDSGEAGVRFIGVIYDITAAKRAEAELKAFAQTLEDRVEERTRERDRLWSLSRDLFFLCDADGIATAVNPAWTETLGCDAAAMIGASFESLVHPDDVEAARRFIAETAAGGVHDVDCRVRRLDDGYAWINWTGIGEDGAVFAIGRDVTQRRQLEDQLRQSQKMEAVGQLTGGLAHDFNNMLTGIMGGMDIIRRRIAENRLDDVERFLASAMTSAERAAALTHRLLAFSRRQSLDVRAVDVNDLVLSMEDLLRRTLGERVTVQVQVDPAVGAAATDPSQLESAILNLAINARDAMPDGGALTITTQAYRQSGPDSGRFDGLAEGDYILLTVADTGEGMPPEVLAKAFDPFFTTKPIGQGTGLGLSMIYGFMHQTGGHAEIASRPGEGAAVTLCLARAAYVRPQERQSEPVSAPSAEGKAVLVVEDDPSVRILVVEVLEELGYHTFEAPNAPTALHILHDTVIDLLITDVGLPGMDGRDLAEAATRRDDGLRVLFMTGYAEKAAIQSEFLGPRMAMITKPFTIDAFMDRIRQVFGPG</sequence>